<reference evidence="2" key="1">
    <citation type="submission" date="2014-09" db="EMBL/GenBank/DDBJ databases">
        <authorList>
            <person name="Magalhaes I.L.F."/>
            <person name="Oliveira U."/>
            <person name="Santos F.R."/>
            <person name="Vidigal T.H.D.A."/>
            <person name="Brescovit A.D."/>
            <person name="Santos A.J."/>
        </authorList>
    </citation>
    <scope>NUCLEOTIDE SEQUENCE</scope>
    <source>
        <tissue evidence="2">Shoot tissue taken approximately 20 cm above the soil surface</tissue>
    </source>
</reference>
<proteinExistence type="predicted"/>
<reference evidence="2" key="2">
    <citation type="journal article" date="2015" name="Data Brief">
        <title>Shoot transcriptome of the giant reed, Arundo donax.</title>
        <authorList>
            <person name="Barrero R.A."/>
            <person name="Guerrero F.D."/>
            <person name="Moolhuijzen P."/>
            <person name="Goolsby J.A."/>
            <person name="Tidwell J."/>
            <person name="Bellgard S.E."/>
            <person name="Bellgard M.I."/>
        </authorList>
    </citation>
    <scope>NUCLEOTIDE SEQUENCE</scope>
    <source>
        <tissue evidence="2">Shoot tissue taken approximately 20 cm above the soil surface</tissue>
    </source>
</reference>
<accession>A0A0A8XWM2</accession>
<evidence type="ECO:0000313" key="2">
    <source>
        <dbReference type="EMBL" id="JAD18286.1"/>
    </source>
</evidence>
<protein>
    <submittedName>
        <fullName evidence="2">Uncharacterized protein</fullName>
    </submittedName>
</protein>
<name>A0A0A8XWM2_ARUDO</name>
<dbReference type="EMBL" id="GBRH01279609">
    <property type="protein sequence ID" value="JAD18286.1"/>
    <property type="molecule type" value="Transcribed_RNA"/>
</dbReference>
<organism evidence="2">
    <name type="scientific">Arundo donax</name>
    <name type="common">Giant reed</name>
    <name type="synonym">Donax arundinaceus</name>
    <dbReference type="NCBI Taxonomy" id="35708"/>
    <lineage>
        <taxon>Eukaryota</taxon>
        <taxon>Viridiplantae</taxon>
        <taxon>Streptophyta</taxon>
        <taxon>Embryophyta</taxon>
        <taxon>Tracheophyta</taxon>
        <taxon>Spermatophyta</taxon>
        <taxon>Magnoliopsida</taxon>
        <taxon>Liliopsida</taxon>
        <taxon>Poales</taxon>
        <taxon>Poaceae</taxon>
        <taxon>PACMAD clade</taxon>
        <taxon>Arundinoideae</taxon>
        <taxon>Arundineae</taxon>
        <taxon>Arundo</taxon>
    </lineage>
</organism>
<sequence length="56" mass="5995">MEHASPSLLRPMSLQTPCDAGDDSPSPSSRFDGARAHAASLFPSVPSHFSRGRKKD</sequence>
<dbReference type="AlphaFoldDB" id="A0A0A8XWM2"/>
<feature type="region of interest" description="Disordered" evidence="1">
    <location>
        <begin position="1"/>
        <end position="56"/>
    </location>
</feature>
<evidence type="ECO:0000256" key="1">
    <source>
        <dbReference type="SAM" id="MobiDB-lite"/>
    </source>
</evidence>